<dbReference type="OrthoDB" id="419711at2759"/>
<feature type="transmembrane region" description="Helical" evidence="1">
    <location>
        <begin position="92"/>
        <end position="112"/>
    </location>
</feature>
<dbReference type="GO" id="GO:0016020">
    <property type="term" value="C:membrane"/>
    <property type="evidence" value="ECO:0007669"/>
    <property type="project" value="TreeGrafter"/>
</dbReference>
<keyword evidence="3" id="KW-1185">Reference proteome</keyword>
<feature type="transmembrane region" description="Helical" evidence="1">
    <location>
        <begin position="270"/>
        <end position="295"/>
    </location>
</feature>
<dbReference type="Proteomes" id="UP000653305">
    <property type="component" value="Unassembled WGS sequence"/>
</dbReference>
<feature type="transmembrane region" description="Helical" evidence="1">
    <location>
        <begin position="118"/>
        <end position="135"/>
    </location>
</feature>
<evidence type="ECO:0000256" key="1">
    <source>
        <dbReference type="SAM" id="Phobius"/>
    </source>
</evidence>
<evidence type="ECO:0000313" key="2">
    <source>
        <dbReference type="EMBL" id="GFP88023.1"/>
    </source>
</evidence>
<feature type="transmembrane region" description="Helical" evidence="1">
    <location>
        <begin position="331"/>
        <end position="350"/>
    </location>
</feature>
<evidence type="ECO:0008006" key="4">
    <source>
        <dbReference type="Google" id="ProtNLM"/>
    </source>
</evidence>
<feature type="transmembrane region" description="Helical" evidence="1">
    <location>
        <begin position="206"/>
        <end position="227"/>
    </location>
</feature>
<feature type="transmembrane region" description="Helical" evidence="1">
    <location>
        <begin position="27"/>
        <end position="49"/>
    </location>
</feature>
<dbReference type="AlphaFoldDB" id="A0A830BVT5"/>
<gene>
    <name evidence="2" type="ORF">PHJA_000946000</name>
</gene>
<accession>A0A830BVT5</accession>
<dbReference type="PANTHER" id="PTHR12242:SF10">
    <property type="entry name" value="TRANSMEMBRANE PROTEIN"/>
    <property type="match status" value="1"/>
</dbReference>
<keyword evidence="1" id="KW-1133">Transmembrane helix</keyword>
<dbReference type="PANTHER" id="PTHR12242">
    <property type="entry name" value="OS02G0130600 PROTEIN-RELATED"/>
    <property type="match status" value="1"/>
</dbReference>
<keyword evidence="1" id="KW-0812">Transmembrane</keyword>
<proteinExistence type="predicted"/>
<protein>
    <recommendedName>
        <fullName evidence="4">Transmembrane protein</fullName>
    </recommendedName>
</protein>
<keyword evidence="1" id="KW-0472">Membrane</keyword>
<comment type="caution">
    <text evidence="2">The sequence shown here is derived from an EMBL/GenBank/DDBJ whole genome shotgun (WGS) entry which is preliminary data.</text>
</comment>
<sequence length="359" mass="41698">MRFLTGLFSRAWWPVMTDTTSPSYWLNWRFLVCAIWVLVAMVFAALLVWRYEGRNRISRNRSDDDQHEAMGCLYEDEVWATCLKFVHPVWLLGYRLIAFGALLALLIADITNNGAVKYFFYTEWTFTLVAVYFGLASSLSIRGCMHYCQEGKLERDCRSCTDANNGSYVPPSLTENVEPIQEEGSSNCGDPNCTNTASVWGYTLQIIFQICAGAVALTDSVFWLLIYPYMTAYDYRLNFLIVSKHSVNAVFLLGDAILNRLRFPFFRIAYFVLWTCIYVVFQWIIHACISIRWPYPFLDLSSLYAPLWYVLICFILCNFIYVCLTKFCRYFAVGLLLFPCFGIFSLIFRLKQCFLSRSR</sequence>
<evidence type="ECO:0000313" key="3">
    <source>
        <dbReference type="Proteomes" id="UP000653305"/>
    </source>
</evidence>
<name>A0A830BVT5_9LAMI</name>
<reference evidence="2" key="1">
    <citation type="submission" date="2020-07" db="EMBL/GenBank/DDBJ databases">
        <title>Ethylene signaling mediates host invasion by parasitic plants.</title>
        <authorList>
            <person name="Yoshida S."/>
        </authorList>
    </citation>
    <scope>NUCLEOTIDE SEQUENCE</scope>
    <source>
        <strain evidence="2">Okayama</strain>
    </source>
</reference>
<organism evidence="2 3">
    <name type="scientific">Phtheirospermum japonicum</name>
    <dbReference type="NCBI Taxonomy" id="374723"/>
    <lineage>
        <taxon>Eukaryota</taxon>
        <taxon>Viridiplantae</taxon>
        <taxon>Streptophyta</taxon>
        <taxon>Embryophyta</taxon>
        <taxon>Tracheophyta</taxon>
        <taxon>Spermatophyta</taxon>
        <taxon>Magnoliopsida</taxon>
        <taxon>eudicotyledons</taxon>
        <taxon>Gunneridae</taxon>
        <taxon>Pentapetalae</taxon>
        <taxon>asterids</taxon>
        <taxon>lamiids</taxon>
        <taxon>Lamiales</taxon>
        <taxon>Orobanchaceae</taxon>
        <taxon>Orobanchaceae incertae sedis</taxon>
        <taxon>Phtheirospermum</taxon>
    </lineage>
</organism>
<dbReference type="EMBL" id="BMAC01000159">
    <property type="protein sequence ID" value="GFP88023.1"/>
    <property type="molecule type" value="Genomic_DNA"/>
</dbReference>
<feature type="transmembrane region" description="Helical" evidence="1">
    <location>
        <begin position="307"/>
        <end position="324"/>
    </location>
</feature>